<protein>
    <submittedName>
        <fullName evidence="2">ATP-binding protein</fullName>
    </submittedName>
</protein>
<dbReference type="AlphaFoldDB" id="A0A5N1JAQ8"/>
<dbReference type="Gene3D" id="3.40.50.300">
    <property type="entry name" value="P-loop containing nucleotide triphosphate hydrolases"/>
    <property type="match status" value="1"/>
</dbReference>
<proteinExistence type="predicted"/>
<evidence type="ECO:0000259" key="1">
    <source>
        <dbReference type="Pfam" id="PF13476"/>
    </source>
</evidence>
<dbReference type="SUPFAM" id="SSF52540">
    <property type="entry name" value="P-loop containing nucleoside triphosphate hydrolases"/>
    <property type="match status" value="1"/>
</dbReference>
<dbReference type="InterPro" id="IPR027417">
    <property type="entry name" value="P-loop_NTPase"/>
</dbReference>
<evidence type="ECO:0000313" key="3">
    <source>
        <dbReference type="Proteomes" id="UP000326344"/>
    </source>
</evidence>
<keyword evidence="2" id="KW-0547">Nucleotide-binding</keyword>
<dbReference type="InterPro" id="IPR038729">
    <property type="entry name" value="Rad50/SbcC_AAA"/>
</dbReference>
<dbReference type="GO" id="GO:0005524">
    <property type="term" value="F:ATP binding"/>
    <property type="evidence" value="ECO:0007669"/>
    <property type="project" value="UniProtKB-KW"/>
</dbReference>
<name>A0A5N1JAQ8_9BACT</name>
<keyword evidence="2" id="KW-0067">ATP-binding</keyword>
<gene>
    <name evidence="2" type="ORF">F0P93_19090</name>
</gene>
<accession>A0A5N1JAQ8</accession>
<dbReference type="Proteomes" id="UP000326344">
    <property type="component" value="Unassembled WGS sequence"/>
</dbReference>
<sequence length="658" mass="77438">MKRITEIKFINYKAFYQNSDANIIKIPAGKSVLIYGENGSGKSSIYEGLKQFFNSSDNTIQVTPSRHVAVPRTRAQRENEGTPEEIEREVLNEVAVKVTFTDDTGSEEKTFGTPNNNILGTIYIAQANLLNSFLSYRELLRTYLMDNLRDRTEFRRRFANLLIENILAKQKNSATQRAYISSWEALFAPRVWYKELNLRTFAKGLKLDIHRINLILNEILKYFEPNLNVNLVLVSTDIDYIYSAKRNRIGKYPICEVDLVVNLFGLETENDEENHLTVLNEARLSALAISIYLTALINTPQDNFDFKILFLDDIFIGLDMSNRLPLLEILKNFKKPIIEQFVDVDNDNIIIERILYIDGIIQTEPEPFFKTYQIFISTYDRFWFQVAKNWFETKSKDKWCYLELFTNQKPALPFNTPILYNSLDYLQKAEYHYQKHDYPSCANYLRKELEKRIKELLPENEHYREYIDNETGIKEIKKLRTLSQFLEKFISYCENNGINASELSDLKNLKDWYLNPFSHDNIGTPIFKRELDLAKILVHQIGKFQFKILLEAGSRLFFNFDNQAGQTRNYKIELQENLRWIESKDGNLLTNPIIQCYEWTMNAVVEVDPIWRNAKLFQFYNSKWKALLRQPQIDNVPMETFWNELYELTSGRSLITMI</sequence>
<dbReference type="EMBL" id="VTWS01000005">
    <property type="protein sequence ID" value="KAA9349571.1"/>
    <property type="molecule type" value="Genomic_DNA"/>
</dbReference>
<dbReference type="GO" id="GO:0016887">
    <property type="term" value="F:ATP hydrolysis activity"/>
    <property type="evidence" value="ECO:0007669"/>
    <property type="project" value="InterPro"/>
</dbReference>
<dbReference type="GO" id="GO:0006302">
    <property type="term" value="P:double-strand break repair"/>
    <property type="evidence" value="ECO:0007669"/>
    <property type="project" value="InterPro"/>
</dbReference>
<keyword evidence="3" id="KW-1185">Reference proteome</keyword>
<feature type="domain" description="Rad50/SbcC-type AAA" evidence="1">
    <location>
        <begin position="8"/>
        <end position="140"/>
    </location>
</feature>
<dbReference type="Pfam" id="PF13476">
    <property type="entry name" value="AAA_23"/>
    <property type="match status" value="1"/>
</dbReference>
<organism evidence="2 3">
    <name type="scientific">Larkinella humicola</name>
    <dbReference type="NCBI Taxonomy" id="2607654"/>
    <lineage>
        <taxon>Bacteria</taxon>
        <taxon>Pseudomonadati</taxon>
        <taxon>Bacteroidota</taxon>
        <taxon>Cytophagia</taxon>
        <taxon>Cytophagales</taxon>
        <taxon>Spirosomataceae</taxon>
        <taxon>Larkinella</taxon>
    </lineage>
</organism>
<evidence type="ECO:0000313" key="2">
    <source>
        <dbReference type="EMBL" id="KAA9349571.1"/>
    </source>
</evidence>
<dbReference type="RefSeq" id="WP_150878777.1">
    <property type="nucleotide sequence ID" value="NZ_VTWS01000005.1"/>
</dbReference>
<comment type="caution">
    <text evidence="2">The sequence shown here is derived from an EMBL/GenBank/DDBJ whole genome shotgun (WGS) entry which is preliminary data.</text>
</comment>
<reference evidence="2 3" key="1">
    <citation type="submission" date="2019-09" db="EMBL/GenBank/DDBJ databases">
        <title>Genome Sequence of Larkinella sp MA1.</title>
        <authorList>
            <person name="Srinivasan S."/>
        </authorList>
    </citation>
    <scope>NUCLEOTIDE SEQUENCE [LARGE SCALE GENOMIC DNA]</scope>
    <source>
        <strain evidence="2 3">MA1</strain>
    </source>
</reference>